<accession>U4VB58</accession>
<evidence type="ECO:0000313" key="2">
    <source>
        <dbReference type="Proteomes" id="UP000016842"/>
    </source>
</evidence>
<protein>
    <submittedName>
        <fullName evidence="1">Uncharacterized protein</fullName>
    </submittedName>
</protein>
<sequence length="84" mass="9205">MRKGHLKGVQRLPGQIERPVTGTAPARALMKLFNTMTGRTGRVPPPIHVRAKRGALNIAFGISVRGITCKITDQHALQRRVAVE</sequence>
<name>U4VB58_9HYPH</name>
<dbReference type="EMBL" id="ASXJ01000348">
    <property type="protein sequence ID" value="ERL99966.1"/>
    <property type="molecule type" value="Genomic_DNA"/>
</dbReference>
<dbReference type="Proteomes" id="UP000016842">
    <property type="component" value="Unassembled WGS sequence"/>
</dbReference>
<reference evidence="1 2" key="1">
    <citation type="journal article" date="2014" name="FEMS Microbiol. Lett.">
        <title>Genome sequencing analysis reveals virulence-related gene content of Ochrobactrum intermedium strain 229E, a urease-positive strain isolated from the human gastric niche.</title>
        <authorList>
            <person name="Kulkarni G.J."/>
            <person name="Shetty S."/>
            <person name="Dharne M.S."/>
            <person name="Shouche Y.S."/>
        </authorList>
    </citation>
    <scope>NUCLEOTIDE SEQUENCE [LARGE SCALE GENOMIC DNA]</scope>
    <source>
        <strain evidence="1 2">229E</strain>
    </source>
</reference>
<dbReference type="AlphaFoldDB" id="U4VB58"/>
<gene>
    <name evidence="1" type="ORF">Q644_07955</name>
</gene>
<comment type="caution">
    <text evidence="1">The sequence shown here is derived from an EMBL/GenBank/DDBJ whole genome shotgun (WGS) entry which is preliminary data.</text>
</comment>
<organism evidence="1 2">
    <name type="scientific">Brucella intermedia 229E</name>
    <dbReference type="NCBI Taxonomy" id="1337887"/>
    <lineage>
        <taxon>Bacteria</taxon>
        <taxon>Pseudomonadati</taxon>
        <taxon>Pseudomonadota</taxon>
        <taxon>Alphaproteobacteria</taxon>
        <taxon>Hyphomicrobiales</taxon>
        <taxon>Brucellaceae</taxon>
        <taxon>Brucella/Ochrobactrum group</taxon>
        <taxon>Brucella</taxon>
    </lineage>
</organism>
<evidence type="ECO:0000313" key="1">
    <source>
        <dbReference type="EMBL" id="ERL99966.1"/>
    </source>
</evidence>
<proteinExistence type="predicted"/>